<dbReference type="CDD" id="cd01335">
    <property type="entry name" value="Radical_SAM"/>
    <property type="match status" value="1"/>
</dbReference>
<dbReference type="RefSeq" id="WP_086033346.1">
    <property type="nucleotide sequence ID" value="NZ_MDSU01000013.1"/>
</dbReference>
<reference evidence="8 9" key="1">
    <citation type="journal article" date="2017" name="Front. Microbiol.">
        <title>Genome Sequence of Desulfurella amilsii Strain TR1 and Comparative Genomics of Desulfurellaceae Family.</title>
        <authorList>
            <person name="Florentino A.P."/>
            <person name="Stams A.J."/>
            <person name="Sanchez-Andrea I."/>
        </authorList>
    </citation>
    <scope>NUCLEOTIDE SEQUENCE [LARGE SCALE GENOMIC DNA]</scope>
    <source>
        <strain evidence="8 9">TR1</strain>
    </source>
</reference>
<dbReference type="SFLD" id="SFLDG01083">
    <property type="entry name" value="Uncharacterised_Radical_SAM_Su"/>
    <property type="match status" value="1"/>
</dbReference>
<gene>
    <name evidence="8" type="ORF">DESAMIL20_604</name>
</gene>
<dbReference type="InterPro" id="IPR058240">
    <property type="entry name" value="rSAM_sf"/>
</dbReference>
<evidence type="ECO:0000313" key="8">
    <source>
        <dbReference type="EMBL" id="OSS42556.1"/>
    </source>
</evidence>
<keyword evidence="9" id="KW-1185">Reference proteome</keyword>
<keyword evidence="6" id="KW-0411">Iron-sulfur</keyword>
<dbReference type="OrthoDB" id="9800840at2"/>
<dbReference type="PANTHER" id="PTHR43787:SF11">
    <property type="entry name" value="UPF0026 PROTEIN SLR1464"/>
    <property type="match status" value="1"/>
</dbReference>
<protein>
    <submittedName>
        <fullName evidence="8">Radical SAM domain protein</fullName>
    </submittedName>
</protein>
<keyword evidence="4" id="KW-0479">Metal-binding</keyword>
<dbReference type="Pfam" id="PF04055">
    <property type="entry name" value="Radical_SAM"/>
    <property type="match status" value="1"/>
</dbReference>
<dbReference type="STRING" id="1562698.DESAMIL20_604"/>
<dbReference type="PANTHER" id="PTHR43787">
    <property type="entry name" value="FEMO COFACTOR BIOSYNTHESIS PROTEIN NIFB-RELATED"/>
    <property type="match status" value="1"/>
</dbReference>
<keyword evidence="2" id="KW-0004">4Fe-4S</keyword>
<dbReference type="PROSITE" id="PS51918">
    <property type="entry name" value="RADICAL_SAM"/>
    <property type="match status" value="1"/>
</dbReference>
<sequence>MEFLFGPVPSRRLGLSLGINIIPHKTCNYNCVYCEVGKTTNLTNQRQSFYNIEDIKKDFIEHVDKVGKFDFITFSGSGEPTLNKDLGELIRFVKSFNRAKIAVLTNGSLLYLEDVRHDLYEADVVIPSLDAAQEAAFKRINQPHKELNLKNIIEGLKLFVREFKGEVWLEIVFAKGINDKDQDIEALKKAIEYIGPKKVQIGTIERPPAFRGIEKLSNDKLMHIYMALKDYNVELIKPFSDKNVNFKEFLEKSIIKMISIRPCSVEELADVFDTERKDIYNIVSQLINKEKAFKKNFGNKEFISARK</sequence>
<dbReference type="Gene3D" id="3.20.20.70">
    <property type="entry name" value="Aldolase class I"/>
    <property type="match status" value="1"/>
</dbReference>
<evidence type="ECO:0000256" key="5">
    <source>
        <dbReference type="ARBA" id="ARBA00023004"/>
    </source>
</evidence>
<dbReference type="InterPro" id="IPR007197">
    <property type="entry name" value="rSAM"/>
</dbReference>
<evidence type="ECO:0000256" key="2">
    <source>
        <dbReference type="ARBA" id="ARBA00022485"/>
    </source>
</evidence>
<keyword evidence="5" id="KW-0408">Iron</keyword>
<dbReference type="GO" id="GO:0051539">
    <property type="term" value="F:4 iron, 4 sulfur cluster binding"/>
    <property type="evidence" value="ECO:0007669"/>
    <property type="project" value="UniProtKB-KW"/>
</dbReference>
<accession>A0A1X4XYD4</accession>
<proteinExistence type="predicted"/>
<comment type="cofactor">
    <cofactor evidence="1">
        <name>[4Fe-4S] cluster</name>
        <dbReference type="ChEBI" id="CHEBI:49883"/>
    </cofactor>
</comment>
<dbReference type="AlphaFoldDB" id="A0A1X4XYD4"/>
<dbReference type="Proteomes" id="UP000194141">
    <property type="component" value="Unassembled WGS sequence"/>
</dbReference>
<keyword evidence="3" id="KW-0949">S-adenosyl-L-methionine</keyword>
<dbReference type="SUPFAM" id="SSF102114">
    <property type="entry name" value="Radical SAM enzymes"/>
    <property type="match status" value="1"/>
</dbReference>
<dbReference type="InterPro" id="IPR040084">
    <property type="entry name" value="GTPase_Obg"/>
</dbReference>
<feature type="domain" description="Radical SAM core" evidence="7">
    <location>
        <begin position="11"/>
        <end position="242"/>
    </location>
</feature>
<evidence type="ECO:0000256" key="3">
    <source>
        <dbReference type="ARBA" id="ARBA00022691"/>
    </source>
</evidence>
<evidence type="ECO:0000256" key="6">
    <source>
        <dbReference type="ARBA" id="ARBA00023014"/>
    </source>
</evidence>
<evidence type="ECO:0000313" key="9">
    <source>
        <dbReference type="Proteomes" id="UP000194141"/>
    </source>
</evidence>
<dbReference type="InterPro" id="IPR013785">
    <property type="entry name" value="Aldolase_TIM"/>
</dbReference>
<dbReference type="EMBL" id="MDSU01000013">
    <property type="protein sequence ID" value="OSS42556.1"/>
    <property type="molecule type" value="Genomic_DNA"/>
</dbReference>
<evidence type="ECO:0000256" key="1">
    <source>
        <dbReference type="ARBA" id="ARBA00001966"/>
    </source>
</evidence>
<dbReference type="GO" id="GO:0003824">
    <property type="term" value="F:catalytic activity"/>
    <property type="evidence" value="ECO:0007669"/>
    <property type="project" value="InterPro"/>
</dbReference>
<dbReference type="SFLD" id="SFLDS00029">
    <property type="entry name" value="Radical_SAM"/>
    <property type="match status" value="1"/>
</dbReference>
<organism evidence="8 9">
    <name type="scientific">Desulfurella amilsii</name>
    <dbReference type="NCBI Taxonomy" id="1562698"/>
    <lineage>
        <taxon>Bacteria</taxon>
        <taxon>Pseudomonadati</taxon>
        <taxon>Campylobacterota</taxon>
        <taxon>Desulfurellia</taxon>
        <taxon>Desulfurellales</taxon>
        <taxon>Desulfurellaceae</taxon>
        <taxon>Desulfurella</taxon>
    </lineage>
</organism>
<evidence type="ECO:0000259" key="7">
    <source>
        <dbReference type="PROSITE" id="PS51918"/>
    </source>
</evidence>
<comment type="caution">
    <text evidence="8">The sequence shown here is derived from an EMBL/GenBank/DDBJ whole genome shotgun (WGS) entry which is preliminary data.</text>
</comment>
<dbReference type="SFLD" id="SFLDG01067">
    <property type="entry name" value="SPASM/twitch_domain_containing"/>
    <property type="match status" value="1"/>
</dbReference>
<evidence type="ECO:0000256" key="4">
    <source>
        <dbReference type="ARBA" id="ARBA00022723"/>
    </source>
</evidence>
<dbReference type="GO" id="GO:0046872">
    <property type="term" value="F:metal ion binding"/>
    <property type="evidence" value="ECO:0007669"/>
    <property type="project" value="UniProtKB-KW"/>
</dbReference>
<name>A0A1X4XYD4_9BACT</name>